<name>A9PE82_POPTR</name>
<dbReference type="EMBL" id="EF146821">
    <property type="protein sequence ID" value="ABK94865.1"/>
    <property type="molecule type" value="mRNA"/>
</dbReference>
<feature type="region of interest" description="Disordered" evidence="1">
    <location>
        <begin position="1"/>
        <end position="30"/>
    </location>
</feature>
<protein>
    <submittedName>
        <fullName evidence="2">Uncharacterized protein</fullName>
    </submittedName>
</protein>
<dbReference type="EMBL" id="EF146628">
    <property type="protein sequence ID" value="ABK94685.1"/>
    <property type="molecule type" value="mRNA"/>
</dbReference>
<dbReference type="AlphaFoldDB" id="A9PE82"/>
<evidence type="ECO:0000313" key="2">
    <source>
        <dbReference type="EMBL" id="ABK94685.1"/>
    </source>
</evidence>
<organism evidence="2">
    <name type="scientific">Populus trichocarpa</name>
    <name type="common">Western balsam poplar</name>
    <name type="synonym">Populus balsamifera subsp. trichocarpa</name>
    <dbReference type="NCBI Taxonomy" id="3694"/>
    <lineage>
        <taxon>Eukaryota</taxon>
        <taxon>Viridiplantae</taxon>
        <taxon>Streptophyta</taxon>
        <taxon>Embryophyta</taxon>
        <taxon>Tracheophyta</taxon>
        <taxon>Spermatophyta</taxon>
        <taxon>Magnoliopsida</taxon>
        <taxon>eudicotyledons</taxon>
        <taxon>Gunneridae</taxon>
        <taxon>Pentapetalae</taxon>
        <taxon>rosids</taxon>
        <taxon>fabids</taxon>
        <taxon>Malpighiales</taxon>
        <taxon>Salicaceae</taxon>
        <taxon>Saliceae</taxon>
        <taxon>Populus</taxon>
    </lineage>
</organism>
<reference evidence="2" key="1">
    <citation type="journal article" date="2008" name="BMC Genomics">
        <title>Analysis of 4,664 high-quality sequence-finished poplar full-length cDNA clones and their utility for the discovery of genes responding to insect feeding.</title>
        <authorList>
            <person name="Ralph S.G."/>
            <person name="Chun H.J."/>
            <person name="Cooper D."/>
            <person name="Kirkpatrick R."/>
            <person name="Kolosova N."/>
            <person name="Gunter L."/>
            <person name="Tuskan G.A."/>
            <person name="Douglas C.J."/>
            <person name="Holt R.A."/>
            <person name="Jones S.J."/>
            <person name="Marra M.A."/>
            <person name="Bohlmann J."/>
        </authorList>
    </citation>
    <scope>NUCLEOTIDE SEQUENCE</scope>
    <source>
        <tissue evidence="2">Young and mature leaves</tissue>
    </source>
</reference>
<accession>A9PE82</accession>
<proteinExistence type="evidence at transcript level"/>
<sequence>MASEECGSGRVDGAVSLASRASNPSEVAPGICNEEEGLRWGAKADGDKVLARAGGSSGHQGGFGGGSTVVLVAVVAVMEKRETLEV</sequence>
<evidence type="ECO:0000256" key="1">
    <source>
        <dbReference type="SAM" id="MobiDB-lite"/>
    </source>
</evidence>